<proteinExistence type="predicted"/>
<keyword evidence="2" id="KW-1185">Reference proteome</keyword>
<dbReference type="OrthoDB" id="362883at2"/>
<dbReference type="RefSeq" id="WP_078664691.1">
    <property type="nucleotide sequence ID" value="NZ_FUXM01000004.1"/>
</dbReference>
<dbReference type="Proteomes" id="UP000189933">
    <property type="component" value="Unassembled WGS sequence"/>
</dbReference>
<accession>A0A1T4MG06</accession>
<dbReference type="EMBL" id="FUXM01000004">
    <property type="protein sequence ID" value="SJZ65704.1"/>
    <property type="molecule type" value="Genomic_DNA"/>
</dbReference>
<name>A0A1T4MG06_9FIRM</name>
<protein>
    <recommendedName>
        <fullName evidence="3">mRNA interferase RelE/StbE</fullName>
    </recommendedName>
</protein>
<evidence type="ECO:0000313" key="2">
    <source>
        <dbReference type="Proteomes" id="UP000189933"/>
    </source>
</evidence>
<dbReference type="AlphaFoldDB" id="A0A1T4MG06"/>
<reference evidence="2" key="1">
    <citation type="submission" date="2017-02" db="EMBL/GenBank/DDBJ databases">
        <authorList>
            <person name="Varghese N."/>
            <person name="Submissions S."/>
        </authorList>
    </citation>
    <scope>NUCLEOTIDE SEQUENCE [LARGE SCALE GENOMIC DNA]</scope>
    <source>
        <strain evidence="2">DSM 16521</strain>
    </source>
</reference>
<gene>
    <name evidence="1" type="ORF">SAMN02745885_00556</name>
</gene>
<evidence type="ECO:0000313" key="1">
    <source>
        <dbReference type="EMBL" id="SJZ65704.1"/>
    </source>
</evidence>
<organism evidence="1 2">
    <name type="scientific">Carboxydocella sporoproducens DSM 16521</name>
    <dbReference type="NCBI Taxonomy" id="1121270"/>
    <lineage>
        <taxon>Bacteria</taxon>
        <taxon>Bacillati</taxon>
        <taxon>Bacillota</taxon>
        <taxon>Clostridia</taxon>
        <taxon>Eubacteriales</taxon>
        <taxon>Clostridiales Family XVI. Incertae Sedis</taxon>
        <taxon>Carboxydocella</taxon>
    </lineage>
</organism>
<sequence length="64" mass="7699">MWQVEYLKEAIKDLMRLDHSQRLQVLGLRVVYKLVREKEVMKIIIISARADDEVYLLAQKRIDK</sequence>
<evidence type="ECO:0008006" key="3">
    <source>
        <dbReference type="Google" id="ProtNLM"/>
    </source>
</evidence>